<keyword evidence="4" id="KW-1185">Reference proteome</keyword>
<evidence type="ECO:0000313" key="3">
    <source>
        <dbReference type="EMBL" id="GMI78523.1"/>
    </source>
</evidence>
<dbReference type="AlphaFoldDB" id="A0A9W7HJC6"/>
<keyword evidence="2" id="KW-0812">Transmembrane</keyword>
<reference evidence="3" key="1">
    <citation type="submission" date="2023-05" db="EMBL/GenBank/DDBJ databases">
        <title>Genome and transcriptome analyses reveal genes involved in the formation of fine ridges on petal epidermal cells in Hibiscus trionum.</title>
        <authorList>
            <person name="Koshimizu S."/>
            <person name="Masuda S."/>
            <person name="Ishii T."/>
            <person name="Shirasu K."/>
            <person name="Hoshino A."/>
            <person name="Arita M."/>
        </authorList>
    </citation>
    <scope>NUCLEOTIDE SEQUENCE</scope>
    <source>
        <strain evidence="3">Hamamatsu line</strain>
    </source>
</reference>
<protein>
    <submittedName>
        <fullName evidence="3">Uncharacterized protein</fullName>
    </submittedName>
</protein>
<gene>
    <name evidence="3" type="ORF">HRI_001521600</name>
</gene>
<feature type="region of interest" description="Disordered" evidence="1">
    <location>
        <begin position="99"/>
        <end position="118"/>
    </location>
</feature>
<dbReference type="OrthoDB" id="1741778at2759"/>
<evidence type="ECO:0000313" key="4">
    <source>
        <dbReference type="Proteomes" id="UP001165190"/>
    </source>
</evidence>
<name>A0A9W7HJC6_HIBTR</name>
<evidence type="ECO:0000256" key="2">
    <source>
        <dbReference type="SAM" id="Phobius"/>
    </source>
</evidence>
<comment type="caution">
    <text evidence="3">The sequence shown here is derived from an EMBL/GenBank/DDBJ whole genome shotgun (WGS) entry which is preliminary data.</text>
</comment>
<proteinExistence type="predicted"/>
<dbReference type="EMBL" id="BSYR01000016">
    <property type="protein sequence ID" value="GMI78523.1"/>
    <property type="molecule type" value="Genomic_DNA"/>
</dbReference>
<feature type="transmembrane region" description="Helical" evidence="2">
    <location>
        <begin position="23"/>
        <end position="46"/>
    </location>
</feature>
<dbReference type="Proteomes" id="UP001165190">
    <property type="component" value="Unassembled WGS sequence"/>
</dbReference>
<keyword evidence="2" id="KW-1133">Transmembrane helix</keyword>
<evidence type="ECO:0000256" key="1">
    <source>
        <dbReference type="SAM" id="MobiDB-lite"/>
    </source>
</evidence>
<keyword evidence="2" id="KW-0472">Membrane</keyword>
<sequence length="118" mass="12850">MGEKMMYDTILARSFSKYDQKKLGYGAFLACFLIAFSLCTVFKPYLGPLPVLNKSLSMDIDLKMLKITESASSLKLRANGTSRSEIEVVVEVANNTGSSNETIIGEQQNTGGVSEPSL</sequence>
<accession>A0A9W7HJC6</accession>
<organism evidence="3 4">
    <name type="scientific">Hibiscus trionum</name>
    <name type="common">Flower of an hour</name>
    <dbReference type="NCBI Taxonomy" id="183268"/>
    <lineage>
        <taxon>Eukaryota</taxon>
        <taxon>Viridiplantae</taxon>
        <taxon>Streptophyta</taxon>
        <taxon>Embryophyta</taxon>
        <taxon>Tracheophyta</taxon>
        <taxon>Spermatophyta</taxon>
        <taxon>Magnoliopsida</taxon>
        <taxon>eudicotyledons</taxon>
        <taxon>Gunneridae</taxon>
        <taxon>Pentapetalae</taxon>
        <taxon>rosids</taxon>
        <taxon>malvids</taxon>
        <taxon>Malvales</taxon>
        <taxon>Malvaceae</taxon>
        <taxon>Malvoideae</taxon>
        <taxon>Hibiscus</taxon>
    </lineage>
</organism>